<evidence type="ECO:0000256" key="10">
    <source>
        <dbReference type="SAM" id="SignalP"/>
    </source>
</evidence>
<evidence type="ECO:0000256" key="1">
    <source>
        <dbReference type="ARBA" id="ARBA00001946"/>
    </source>
</evidence>
<dbReference type="GO" id="GO:0008964">
    <property type="term" value="F:phosphoenolpyruvate carboxylase activity"/>
    <property type="evidence" value="ECO:0007669"/>
    <property type="project" value="UniProtKB-EC"/>
</dbReference>
<dbReference type="SUPFAM" id="SSF51621">
    <property type="entry name" value="Phosphoenolpyruvate/pyruvate domain"/>
    <property type="match status" value="1"/>
</dbReference>
<evidence type="ECO:0000256" key="6">
    <source>
        <dbReference type="ARBA" id="ARBA00022490"/>
    </source>
</evidence>
<accession>A0A7J7HL27</accession>
<sequence length="385" mass="44249">MFNFCLTLTVTLTLTLALVDCPSVSSHRLTIGHRRSPSHRRDRYTISGPLILNQIQAAFRRDEIQRTSPTPQDEMRAGMSYFHETIWKGVPKFLRRVDTTLKNIGINECVPYNAPLIQFSSWMGGDRDGNPRVTPEVTQDVCLLARMMAANLHYSQIEDLMFELSMWRCSDELRVRAEELHRSSKRDAKHYIEFWKQVPASEPYRVILSDVRDKLYQTRERSRHLLAHDISDIPEEGTFTNIEQKVGDTTRKPLNNTGSTKVSKSFTDGNKFFGLDYDLDLFNIVAVSDFNIFNSKVVLASPETATDADYDAILGIIGHKEMKSQCDEKMSDFVFCKTRTSSTKINLLLDAKRKLDWIVVAFLTCNNDVIYFECSFLFDKDTHTL</sequence>
<dbReference type="GO" id="GO:0048046">
    <property type="term" value="C:apoplast"/>
    <property type="evidence" value="ECO:0007669"/>
    <property type="project" value="TreeGrafter"/>
</dbReference>
<dbReference type="GO" id="GO:0006099">
    <property type="term" value="P:tricarboxylic acid cycle"/>
    <property type="evidence" value="ECO:0007669"/>
    <property type="project" value="InterPro"/>
</dbReference>
<dbReference type="GO" id="GO:0048366">
    <property type="term" value="P:leaf development"/>
    <property type="evidence" value="ECO:0007669"/>
    <property type="project" value="TreeGrafter"/>
</dbReference>
<evidence type="ECO:0000313" key="11">
    <source>
        <dbReference type="EMBL" id="KAF5953602.1"/>
    </source>
</evidence>
<dbReference type="Proteomes" id="UP000593564">
    <property type="component" value="Unassembled WGS sequence"/>
</dbReference>
<dbReference type="FunFam" id="1.20.1440.90:FF:000001">
    <property type="entry name" value="Phosphoenolpyruvate carboxylase 1"/>
    <property type="match status" value="1"/>
</dbReference>
<dbReference type="PANTHER" id="PTHR30523:SF33">
    <property type="entry name" value="PHOSPHOENOLPYRUVATE CARBOXYLASE 3"/>
    <property type="match status" value="1"/>
</dbReference>
<proteinExistence type="inferred from homology"/>
<comment type="similarity">
    <text evidence="3">Belongs to the PEPCase type 1 family.</text>
</comment>
<evidence type="ECO:0000256" key="2">
    <source>
        <dbReference type="ARBA" id="ARBA00004496"/>
    </source>
</evidence>
<dbReference type="GO" id="GO:0015977">
    <property type="term" value="P:carbon fixation"/>
    <property type="evidence" value="ECO:0007669"/>
    <property type="project" value="UniProtKB-KW"/>
</dbReference>
<dbReference type="GO" id="GO:0009507">
    <property type="term" value="C:chloroplast"/>
    <property type="evidence" value="ECO:0007669"/>
    <property type="project" value="TreeGrafter"/>
</dbReference>
<evidence type="ECO:0000256" key="8">
    <source>
        <dbReference type="ARBA" id="ARBA00023239"/>
    </source>
</evidence>
<evidence type="ECO:0000256" key="3">
    <source>
        <dbReference type="ARBA" id="ARBA00008346"/>
    </source>
</evidence>
<evidence type="ECO:0000256" key="5">
    <source>
        <dbReference type="ARBA" id="ARBA00012305"/>
    </source>
</evidence>
<dbReference type="PRINTS" id="PR00150">
    <property type="entry name" value="PEPCARBXLASE"/>
</dbReference>
<evidence type="ECO:0000256" key="4">
    <source>
        <dbReference type="ARBA" id="ARBA00011881"/>
    </source>
</evidence>
<evidence type="ECO:0000313" key="12">
    <source>
        <dbReference type="Proteomes" id="UP000593564"/>
    </source>
</evidence>
<keyword evidence="8" id="KW-0456">Lyase</keyword>
<reference evidence="12" key="1">
    <citation type="journal article" date="2020" name="Nat. Commun.">
        <title>Genome assembly of wild tea tree DASZ reveals pedigree and selection history of tea varieties.</title>
        <authorList>
            <person name="Zhang W."/>
            <person name="Zhang Y."/>
            <person name="Qiu H."/>
            <person name="Guo Y."/>
            <person name="Wan H."/>
            <person name="Zhang X."/>
            <person name="Scossa F."/>
            <person name="Alseekh S."/>
            <person name="Zhang Q."/>
            <person name="Wang P."/>
            <person name="Xu L."/>
            <person name="Schmidt M.H."/>
            <person name="Jia X."/>
            <person name="Li D."/>
            <person name="Zhu A."/>
            <person name="Guo F."/>
            <person name="Chen W."/>
            <person name="Ni D."/>
            <person name="Usadel B."/>
            <person name="Fernie A.R."/>
            <person name="Wen W."/>
        </authorList>
    </citation>
    <scope>NUCLEOTIDE SEQUENCE [LARGE SCALE GENOMIC DNA]</scope>
    <source>
        <strain evidence="12">cv. G240</strain>
    </source>
</reference>
<comment type="caution">
    <text evidence="11">The sequence shown here is derived from an EMBL/GenBank/DDBJ whole genome shotgun (WGS) entry which is preliminary data.</text>
</comment>
<dbReference type="Pfam" id="PF00311">
    <property type="entry name" value="PEPcase"/>
    <property type="match status" value="1"/>
</dbReference>
<organism evidence="11 12">
    <name type="scientific">Camellia sinensis</name>
    <name type="common">Tea plant</name>
    <name type="synonym">Thea sinensis</name>
    <dbReference type="NCBI Taxonomy" id="4442"/>
    <lineage>
        <taxon>Eukaryota</taxon>
        <taxon>Viridiplantae</taxon>
        <taxon>Streptophyta</taxon>
        <taxon>Embryophyta</taxon>
        <taxon>Tracheophyta</taxon>
        <taxon>Spermatophyta</taxon>
        <taxon>Magnoliopsida</taxon>
        <taxon>eudicotyledons</taxon>
        <taxon>Gunneridae</taxon>
        <taxon>Pentapetalae</taxon>
        <taxon>asterids</taxon>
        <taxon>Ericales</taxon>
        <taxon>Theaceae</taxon>
        <taxon>Camellia</taxon>
    </lineage>
</organism>
<feature type="chain" id="PRO_5029846231" description="phosphoenolpyruvate carboxylase" evidence="10">
    <location>
        <begin position="18"/>
        <end position="385"/>
    </location>
</feature>
<evidence type="ECO:0000256" key="7">
    <source>
        <dbReference type="ARBA" id="ARBA00022842"/>
    </source>
</evidence>
<reference evidence="11 12" key="2">
    <citation type="submission" date="2020-07" db="EMBL/GenBank/DDBJ databases">
        <title>Genome assembly of wild tea tree DASZ reveals pedigree and selection history of tea varieties.</title>
        <authorList>
            <person name="Zhang W."/>
        </authorList>
    </citation>
    <scope>NUCLEOTIDE SEQUENCE [LARGE SCALE GENOMIC DNA]</scope>
    <source>
        <strain evidence="12">cv. G240</strain>
        <tissue evidence="11">Leaf</tissue>
    </source>
</reference>
<comment type="subunit">
    <text evidence="4">Homotetramer.</text>
</comment>
<keyword evidence="9" id="KW-0120">Carbon dioxide fixation</keyword>
<dbReference type="EMBL" id="JACBKZ010000003">
    <property type="protein sequence ID" value="KAF5953602.1"/>
    <property type="molecule type" value="Genomic_DNA"/>
</dbReference>
<dbReference type="EC" id="4.1.1.31" evidence="5"/>
<protein>
    <recommendedName>
        <fullName evidence="5">phosphoenolpyruvate carboxylase</fullName>
        <ecNumber evidence="5">4.1.1.31</ecNumber>
    </recommendedName>
</protein>
<dbReference type="GO" id="GO:0005829">
    <property type="term" value="C:cytosol"/>
    <property type="evidence" value="ECO:0007669"/>
    <property type="project" value="TreeGrafter"/>
</dbReference>
<keyword evidence="12" id="KW-1185">Reference proteome</keyword>
<comment type="subcellular location">
    <subcellularLocation>
        <location evidence="2">Cytoplasm</location>
    </subcellularLocation>
</comment>
<evidence type="ECO:0000256" key="9">
    <source>
        <dbReference type="ARBA" id="ARBA00023300"/>
    </source>
</evidence>
<feature type="signal peptide" evidence="10">
    <location>
        <begin position="1"/>
        <end position="17"/>
    </location>
</feature>
<keyword evidence="6" id="KW-0963">Cytoplasm</keyword>
<keyword evidence="7" id="KW-0460">Magnesium</keyword>
<keyword evidence="10" id="KW-0732">Signal</keyword>
<dbReference type="Gene3D" id="1.20.1440.90">
    <property type="entry name" value="Phosphoenolpyruvate/pyruvate domain"/>
    <property type="match status" value="1"/>
</dbReference>
<dbReference type="AlphaFoldDB" id="A0A7J7HL27"/>
<gene>
    <name evidence="11" type="ORF">HYC85_006458</name>
</gene>
<dbReference type="PANTHER" id="PTHR30523">
    <property type="entry name" value="PHOSPHOENOLPYRUVATE CARBOXYLASE"/>
    <property type="match status" value="1"/>
</dbReference>
<name>A0A7J7HL27_CAMSI</name>
<dbReference type="InterPro" id="IPR021135">
    <property type="entry name" value="PEP_COase"/>
</dbReference>
<comment type="cofactor">
    <cofactor evidence="1">
        <name>Mg(2+)</name>
        <dbReference type="ChEBI" id="CHEBI:18420"/>
    </cofactor>
</comment>
<dbReference type="InterPro" id="IPR015813">
    <property type="entry name" value="Pyrv/PenolPyrv_kinase-like_dom"/>
</dbReference>